<dbReference type="EMBL" id="AYYH01000006">
    <property type="protein sequence ID" value="KRN10802.1"/>
    <property type="molecule type" value="Genomic_DNA"/>
</dbReference>
<dbReference type="AlphaFoldDB" id="A0A0R2E340"/>
<dbReference type="RefSeq" id="WP_010078232.1">
    <property type="nucleotide sequence ID" value="NZ_AYYH01000006.1"/>
</dbReference>
<evidence type="ECO:0000313" key="1">
    <source>
        <dbReference type="EMBL" id="KRN10802.1"/>
    </source>
</evidence>
<evidence type="ECO:0000313" key="2">
    <source>
        <dbReference type="Proteomes" id="UP000050898"/>
    </source>
</evidence>
<dbReference type="PATRIC" id="fig|1046596.6.peg.2145"/>
<dbReference type="Proteomes" id="UP000050898">
    <property type="component" value="Unassembled WGS sequence"/>
</dbReference>
<name>A0A0R2E340_9LACO</name>
<comment type="caution">
    <text evidence="1">The sequence shown here is derived from an EMBL/GenBank/DDBJ whole genome shotgun (WGS) entry which is preliminary data.</text>
</comment>
<keyword evidence="2" id="KW-1185">Reference proteome</keyword>
<proteinExistence type="predicted"/>
<reference evidence="1 2" key="1">
    <citation type="journal article" date="2015" name="Genome Announc.">
        <title>Expanding the biotechnology potential of lactobacilli through comparative genomics of 213 strains and associated genera.</title>
        <authorList>
            <person name="Sun Z."/>
            <person name="Harris H.M."/>
            <person name="McCann A."/>
            <person name="Guo C."/>
            <person name="Argimon S."/>
            <person name="Zhang W."/>
            <person name="Yang X."/>
            <person name="Jeffery I.B."/>
            <person name="Cooney J.C."/>
            <person name="Kagawa T.F."/>
            <person name="Liu W."/>
            <person name="Song Y."/>
            <person name="Salvetti E."/>
            <person name="Wrobel A."/>
            <person name="Rasinkangas P."/>
            <person name="Parkhill J."/>
            <person name="Rea M.C."/>
            <person name="O'Sullivan O."/>
            <person name="Ritari J."/>
            <person name="Douillard F.P."/>
            <person name="Paul Ross R."/>
            <person name="Yang R."/>
            <person name="Briner A.E."/>
            <person name="Felis G.E."/>
            <person name="de Vos W.M."/>
            <person name="Barrangou R."/>
            <person name="Klaenhammer T.R."/>
            <person name="Caufield P.W."/>
            <person name="Cui Y."/>
            <person name="Zhang H."/>
            <person name="O'Toole P.W."/>
        </authorList>
    </citation>
    <scope>NUCLEOTIDE SEQUENCE [LARGE SCALE GENOMIC DNA]</scope>
    <source>
        <strain evidence="1 2">DSM 20444</strain>
    </source>
</reference>
<organism evidence="1 2">
    <name type="scientific">Liquorilactobacillus mali KCTC 3596 = DSM 20444</name>
    <dbReference type="NCBI Taxonomy" id="1046596"/>
    <lineage>
        <taxon>Bacteria</taxon>
        <taxon>Bacillati</taxon>
        <taxon>Bacillota</taxon>
        <taxon>Bacilli</taxon>
        <taxon>Lactobacillales</taxon>
        <taxon>Lactobacillaceae</taxon>
        <taxon>Liquorilactobacillus</taxon>
    </lineage>
</organism>
<gene>
    <name evidence="1" type="ORF">FD00_GL002044</name>
</gene>
<sequence length="107" mass="12455">MSRETTKLERILNFIEGNGEIITGVKCTSLNKNGFNDMEGIQWIVGIKILTIKEYRNVQFSWFTNSTYIDDYYLDNNDNPTNKEFKDSVMKNIEELLINTLAMKKCS</sequence>
<accession>A0A0R2E340</accession>
<protein>
    <submittedName>
        <fullName evidence="1">Uncharacterized protein</fullName>
    </submittedName>
</protein>